<dbReference type="CDD" id="cd04511">
    <property type="entry name" value="NUDIX_Hydrolase"/>
    <property type="match status" value="1"/>
</dbReference>
<dbReference type="Gene3D" id="3.90.79.10">
    <property type="entry name" value="Nucleoside Triphosphate Pyrophosphohydrolase"/>
    <property type="match status" value="1"/>
</dbReference>
<evidence type="ECO:0000313" key="5">
    <source>
        <dbReference type="Proteomes" id="UP000254266"/>
    </source>
</evidence>
<keyword evidence="5" id="KW-1185">Reference proteome</keyword>
<dbReference type="GO" id="GO:0016787">
    <property type="term" value="F:hydrolase activity"/>
    <property type="evidence" value="ECO:0007669"/>
    <property type="project" value="UniProtKB-KW"/>
</dbReference>
<keyword evidence="2 4" id="KW-0378">Hydrolase</keyword>
<evidence type="ECO:0000313" key="4">
    <source>
        <dbReference type="EMBL" id="RDH82387.1"/>
    </source>
</evidence>
<dbReference type="SUPFAM" id="SSF55811">
    <property type="entry name" value="Nudix"/>
    <property type="match status" value="1"/>
</dbReference>
<organism evidence="4 5">
    <name type="scientific">endosymbiont of Galathealinum brachiosum</name>
    <dbReference type="NCBI Taxonomy" id="2200906"/>
    <lineage>
        <taxon>Bacteria</taxon>
        <taxon>Pseudomonadati</taxon>
        <taxon>Pseudomonadota</taxon>
        <taxon>Gammaproteobacteria</taxon>
        <taxon>sulfur-oxidizing symbionts</taxon>
    </lineage>
</organism>
<accession>A0A370DDL3</accession>
<gene>
    <name evidence="4" type="ORF">DIZ80_08820</name>
</gene>
<evidence type="ECO:0000259" key="3">
    <source>
        <dbReference type="PROSITE" id="PS51462"/>
    </source>
</evidence>
<proteinExistence type="predicted"/>
<dbReference type="PROSITE" id="PS51462">
    <property type="entry name" value="NUDIX"/>
    <property type="match status" value="1"/>
</dbReference>
<sequence>MNFCSHCGEQVVHKIPDGDNRHRYVCTVCDFIHYQNPRIIAGCIAEYENKILLCKRAIEPRHGLWTLPAGFMENQETTLEAAKRETFEEANAKIINSQLFCSISIPHISQVYIMYRGDLVDGFSKPGIESLETELYSEDQIPWDNLAFPVITESLQLYFSDKNNGGFSIYNGEMRRDKNSKMVTEIYPQL</sequence>
<dbReference type="AlphaFoldDB" id="A0A370DDL3"/>
<dbReference type="Gene3D" id="2.20.70.10">
    <property type="match status" value="1"/>
</dbReference>
<comment type="cofactor">
    <cofactor evidence="1">
        <name>Mg(2+)</name>
        <dbReference type="ChEBI" id="CHEBI:18420"/>
    </cofactor>
</comment>
<name>A0A370DDL3_9GAMM</name>
<dbReference type="Pfam" id="PF00293">
    <property type="entry name" value="NUDIX"/>
    <property type="match status" value="1"/>
</dbReference>
<dbReference type="PANTHER" id="PTHR43222:SF2">
    <property type="entry name" value="NUDIX HYDROLASE 23, CHLOROPLASTIC"/>
    <property type="match status" value="1"/>
</dbReference>
<reference evidence="4 5" key="1">
    <citation type="journal article" date="2018" name="ISME J.">
        <title>Endosymbiont genomes yield clues of tubeworm success.</title>
        <authorList>
            <person name="Li Y."/>
            <person name="Liles M.R."/>
            <person name="Halanych K.M."/>
        </authorList>
    </citation>
    <scope>NUCLEOTIDE SEQUENCE [LARGE SCALE GENOMIC DNA]</scope>
    <source>
        <strain evidence="4">A1464</strain>
    </source>
</reference>
<dbReference type="EMBL" id="QFXC01000011">
    <property type="protein sequence ID" value="RDH82387.1"/>
    <property type="molecule type" value="Genomic_DNA"/>
</dbReference>
<dbReference type="PANTHER" id="PTHR43222">
    <property type="entry name" value="NUDIX HYDROLASE 23"/>
    <property type="match status" value="1"/>
</dbReference>
<feature type="domain" description="Nudix hydrolase" evidence="3">
    <location>
        <begin position="36"/>
        <end position="159"/>
    </location>
</feature>
<comment type="caution">
    <text evidence="4">The sequence shown here is derived from an EMBL/GenBank/DDBJ whole genome shotgun (WGS) entry which is preliminary data.</text>
</comment>
<dbReference type="InterPro" id="IPR029401">
    <property type="entry name" value="Nudix_N"/>
</dbReference>
<dbReference type="InterPro" id="IPR015797">
    <property type="entry name" value="NUDIX_hydrolase-like_dom_sf"/>
</dbReference>
<dbReference type="PROSITE" id="PS00893">
    <property type="entry name" value="NUDIX_BOX"/>
    <property type="match status" value="1"/>
</dbReference>
<evidence type="ECO:0000256" key="1">
    <source>
        <dbReference type="ARBA" id="ARBA00001946"/>
    </source>
</evidence>
<evidence type="ECO:0000256" key="2">
    <source>
        <dbReference type="ARBA" id="ARBA00022801"/>
    </source>
</evidence>
<dbReference type="Proteomes" id="UP000254266">
    <property type="component" value="Unassembled WGS sequence"/>
</dbReference>
<dbReference type="InterPro" id="IPR020084">
    <property type="entry name" value="NUDIX_hydrolase_CS"/>
</dbReference>
<dbReference type="Pfam" id="PF14803">
    <property type="entry name" value="Zn_ribbon_Nudix"/>
    <property type="match status" value="1"/>
</dbReference>
<protein>
    <submittedName>
        <fullName evidence="4">NUDIX hydrolase</fullName>
    </submittedName>
</protein>
<dbReference type="InterPro" id="IPR000086">
    <property type="entry name" value="NUDIX_hydrolase_dom"/>
</dbReference>